<dbReference type="Proteomes" id="UP000095463">
    <property type="component" value="Unassembled WGS sequence"/>
</dbReference>
<evidence type="ECO:0000313" key="11">
    <source>
        <dbReference type="Proteomes" id="UP000095463"/>
    </source>
</evidence>
<organism evidence="10 11">
    <name type="scientific">Devosia insulae DS-56</name>
    <dbReference type="NCBI Taxonomy" id="1116389"/>
    <lineage>
        <taxon>Bacteria</taxon>
        <taxon>Pseudomonadati</taxon>
        <taxon>Pseudomonadota</taxon>
        <taxon>Alphaproteobacteria</taxon>
        <taxon>Hyphomicrobiales</taxon>
        <taxon>Devosiaceae</taxon>
        <taxon>Devosia</taxon>
    </lineage>
</organism>
<dbReference type="OrthoDB" id="445589at2"/>
<feature type="transmembrane region" description="Helical" evidence="9">
    <location>
        <begin position="20"/>
        <end position="37"/>
    </location>
</feature>
<evidence type="ECO:0000256" key="8">
    <source>
        <dbReference type="ARBA" id="ARBA00034708"/>
    </source>
</evidence>
<dbReference type="EMBL" id="LAJE02000230">
    <property type="protein sequence ID" value="OEO30132.1"/>
    <property type="molecule type" value="Genomic_DNA"/>
</dbReference>
<dbReference type="PANTHER" id="PTHR33281">
    <property type="entry name" value="UPF0187 PROTEIN YNEE"/>
    <property type="match status" value="1"/>
</dbReference>
<comment type="caution">
    <text evidence="10">The sequence shown here is derived from an EMBL/GenBank/DDBJ whole genome shotgun (WGS) entry which is preliminary data.</text>
</comment>
<evidence type="ECO:0000256" key="2">
    <source>
        <dbReference type="ARBA" id="ARBA00022448"/>
    </source>
</evidence>
<comment type="subcellular location">
    <subcellularLocation>
        <location evidence="1">Cell membrane</location>
        <topology evidence="1">Multi-pass membrane protein</topology>
    </subcellularLocation>
</comment>
<keyword evidence="7 9" id="KW-0472">Membrane</keyword>
<evidence type="ECO:0000256" key="5">
    <source>
        <dbReference type="ARBA" id="ARBA00022989"/>
    </source>
</evidence>
<proteinExistence type="inferred from homology"/>
<evidence type="ECO:0000256" key="3">
    <source>
        <dbReference type="ARBA" id="ARBA00022475"/>
    </source>
</evidence>
<gene>
    <name evidence="10" type="ORF">VW23_022845</name>
</gene>
<feature type="transmembrane region" description="Helical" evidence="9">
    <location>
        <begin position="226"/>
        <end position="250"/>
    </location>
</feature>
<name>A0A1E5XNF3_9HYPH</name>
<feature type="transmembrane region" description="Helical" evidence="9">
    <location>
        <begin position="43"/>
        <end position="62"/>
    </location>
</feature>
<keyword evidence="3" id="KW-1003">Cell membrane</keyword>
<evidence type="ECO:0000256" key="9">
    <source>
        <dbReference type="SAM" id="Phobius"/>
    </source>
</evidence>
<evidence type="ECO:0000256" key="1">
    <source>
        <dbReference type="ARBA" id="ARBA00004651"/>
    </source>
</evidence>
<dbReference type="Pfam" id="PF25539">
    <property type="entry name" value="Bestrophin_2"/>
    <property type="match status" value="1"/>
</dbReference>
<sequence>MHVGRSYRLLDFAVWSRRGALYVLIVSLVAVAAYSLPPLAGFGIPWPIVAVLGTSVALVAGFKNGQVLQRSSDALQAFAQIAAISRLLATLSCDFLEKDVARRVILRHLAWLTALRYSLRRPMPWETVSQGVNRAFRRRYYQIQEDLTTLPQALTPLLGTAADAIAARPQPALALLHLQGEEINGLLKQGAVPTQVYSELMKLLRDCHDQQARCDRIKNTPYPRQYAAVSAIFVVIFATLLPFGVVPTFATMGGADGVLGTVILWLSVPFSVLIGWMYFALDLVGESTSNPFEGNANDVPISQISRDLEIELRSRLSDTELPPALPPVHGIAT</sequence>
<comment type="similarity">
    <text evidence="8">Belongs to the anion channel-forming bestrophin (TC 1.A.46) family.</text>
</comment>
<evidence type="ECO:0000256" key="7">
    <source>
        <dbReference type="ARBA" id="ARBA00023136"/>
    </source>
</evidence>
<evidence type="ECO:0008006" key="12">
    <source>
        <dbReference type="Google" id="ProtNLM"/>
    </source>
</evidence>
<evidence type="ECO:0000256" key="4">
    <source>
        <dbReference type="ARBA" id="ARBA00022692"/>
    </source>
</evidence>
<dbReference type="AlphaFoldDB" id="A0A1E5XNF3"/>
<keyword evidence="11" id="KW-1185">Reference proteome</keyword>
<dbReference type="GO" id="GO:0005254">
    <property type="term" value="F:chloride channel activity"/>
    <property type="evidence" value="ECO:0007669"/>
    <property type="project" value="InterPro"/>
</dbReference>
<evidence type="ECO:0000313" key="10">
    <source>
        <dbReference type="EMBL" id="OEO30132.1"/>
    </source>
</evidence>
<keyword evidence="4 9" id="KW-0812">Transmembrane</keyword>
<keyword evidence="5 9" id="KW-1133">Transmembrane helix</keyword>
<keyword evidence="2" id="KW-0813">Transport</keyword>
<dbReference type="GO" id="GO:0005886">
    <property type="term" value="C:plasma membrane"/>
    <property type="evidence" value="ECO:0007669"/>
    <property type="project" value="UniProtKB-SubCell"/>
</dbReference>
<reference evidence="10 11" key="1">
    <citation type="journal article" date="2015" name="Genome Announc.">
        <title>Genome Assemblies of Three Soil-Associated Devosia species: D. insulae, D. limi, and D. soli.</title>
        <authorList>
            <person name="Hassan Y.I."/>
            <person name="Lepp D."/>
            <person name="Zhou T."/>
        </authorList>
    </citation>
    <scope>NUCLEOTIDE SEQUENCE [LARGE SCALE GENOMIC DNA]</scope>
    <source>
        <strain evidence="10 11">DS-56</strain>
    </source>
</reference>
<evidence type="ECO:0000256" key="6">
    <source>
        <dbReference type="ARBA" id="ARBA00023065"/>
    </source>
</evidence>
<keyword evidence="6" id="KW-0406">Ion transport</keyword>
<dbReference type="InterPro" id="IPR044669">
    <property type="entry name" value="YneE/VCCN1/2-like"/>
</dbReference>
<dbReference type="RefSeq" id="WP_069910645.1">
    <property type="nucleotide sequence ID" value="NZ_LAJE02000230.1"/>
</dbReference>
<accession>A0A1E5XNF3</accession>
<dbReference type="PANTHER" id="PTHR33281:SF19">
    <property type="entry name" value="VOLTAGE-DEPENDENT ANION CHANNEL-FORMING PROTEIN YNEE"/>
    <property type="match status" value="1"/>
</dbReference>
<feature type="transmembrane region" description="Helical" evidence="9">
    <location>
        <begin position="262"/>
        <end position="281"/>
    </location>
</feature>
<protein>
    <recommendedName>
        <fullName evidence="12">Bestrophin</fullName>
    </recommendedName>
</protein>